<evidence type="ECO:0000313" key="6">
    <source>
        <dbReference type="Proteomes" id="UP000586976"/>
    </source>
</evidence>
<dbReference type="EMBL" id="JACEQY010000025">
    <property type="protein sequence ID" value="MBA4864023.1"/>
    <property type="molecule type" value="Genomic_DNA"/>
</dbReference>
<dbReference type="Pfam" id="PF00589">
    <property type="entry name" value="Phage_integrase"/>
    <property type="match status" value="1"/>
</dbReference>
<dbReference type="InterPro" id="IPR050090">
    <property type="entry name" value="Tyrosine_recombinase_XerCD"/>
</dbReference>
<comment type="caution">
    <text evidence="5">The sequence shown here is derived from an EMBL/GenBank/DDBJ whole genome shotgun (WGS) entry which is preliminary data.</text>
</comment>
<reference evidence="5 6" key="1">
    <citation type="submission" date="2020-07" db="EMBL/GenBank/DDBJ databases">
        <title>Streptomyces isolated from Indian soil.</title>
        <authorList>
            <person name="Mandal S."/>
            <person name="Maiti P.K."/>
        </authorList>
    </citation>
    <scope>NUCLEOTIDE SEQUENCE [LARGE SCALE GENOMIC DNA]</scope>
    <source>
        <strain evidence="5 6">PSKA54</strain>
    </source>
</reference>
<name>A0A7W2D3G4_9ACTN</name>
<organism evidence="5 6">
    <name type="scientific">Streptomyces himalayensis subsp. aureolus</name>
    <dbReference type="NCBI Taxonomy" id="2758039"/>
    <lineage>
        <taxon>Bacteria</taxon>
        <taxon>Bacillati</taxon>
        <taxon>Actinomycetota</taxon>
        <taxon>Actinomycetes</taxon>
        <taxon>Kitasatosporales</taxon>
        <taxon>Streptomycetaceae</taxon>
        <taxon>Streptomyces</taxon>
        <taxon>Streptomyces himalayensis</taxon>
    </lineage>
</organism>
<evidence type="ECO:0000313" key="5">
    <source>
        <dbReference type="EMBL" id="MBA4864023.1"/>
    </source>
</evidence>
<feature type="domain" description="Tyr recombinase" evidence="4">
    <location>
        <begin position="158"/>
        <end position="368"/>
    </location>
</feature>
<dbReference type="PANTHER" id="PTHR30349:SF77">
    <property type="entry name" value="TYROSINE RECOMBINASE XERC"/>
    <property type="match status" value="1"/>
</dbReference>
<dbReference type="PROSITE" id="PS51898">
    <property type="entry name" value="TYR_RECOMBINASE"/>
    <property type="match status" value="1"/>
</dbReference>
<evidence type="ECO:0000256" key="1">
    <source>
        <dbReference type="ARBA" id="ARBA00004496"/>
    </source>
</evidence>
<dbReference type="GO" id="GO:0006310">
    <property type="term" value="P:DNA recombination"/>
    <property type="evidence" value="ECO:0007669"/>
    <property type="project" value="UniProtKB-KW"/>
</dbReference>
<sequence>MHRLQRWRWTVTGIESPRPAVLELAANVRPLDPESTVFRAMLEGWARQQRARFLQESGTIAPRLALIRRMADFTGQYPWQWTPAEAEAFIAHLRFGTKPIMVSTARGYEIAIQMFCAYVSDPRYGWAGECEQRFGLVPQQVFHEWNTVLHVSEYEGDPRRRPLHYDEVQALFDAADSRVEQIRARRVKGALPAMRDAALLKVIYAFGLRRQEAVGLDLVDFRRVPRTARFGQFGAVYVRFGKASRGGAAKRRTVLLVPEMDWVVPVLEQWVGEVRPLLRPGAHPALWVTERGGRLHRRSVNDIFNSVRDLAGLAPELDPHCLRHSYVTHLVEFDYPERFVQEQVGHLHASTTALYTGVSDEYRTRLLRRVLAEHHDDLWGGKP</sequence>
<dbReference type="GO" id="GO:0005737">
    <property type="term" value="C:cytoplasm"/>
    <property type="evidence" value="ECO:0007669"/>
    <property type="project" value="UniProtKB-SubCell"/>
</dbReference>
<evidence type="ECO:0000259" key="4">
    <source>
        <dbReference type="PROSITE" id="PS51898"/>
    </source>
</evidence>
<dbReference type="Gene3D" id="1.10.443.10">
    <property type="entry name" value="Intergrase catalytic core"/>
    <property type="match status" value="1"/>
</dbReference>
<dbReference type="AlphaFoldDB" id="A0A7W2D3G4"/>
<gene>
    <name evidence="5" type="ORF">H1V43_22220</name>
</gene>
<keyword evidence="2" id="KW-0229">DNA integration</keyword>
<protein>
    <submittedName>
        <fullName evidence="5">Tyrosine-type recombinase/integrase</fullName>
    </submittedName>
</protein>
<dbReference type="Proteomes" id="UP000586976">
    <property type="component" value="Unassembled WGS sequence"/>
</dbReference>
<accession>A0A7W2D3G4</accession>
<dbReference type="InterPro" id="IPR011010">
    <property type="entry name" value="DNA_brk_join_enz"/>
</dbReference>
<proteinExistence type="predicted"/>
<dbReference type="InterPro" id="IPR013762">
    <property type="entry name" value="Integrase-like_cat_sf"/>
</dbReference>
<keyword evidence="6" id="KW-1185">Reference proteome</keyword>
<evidence type="ECO:0000256" key="3">
    <source>
        <dbReference type="ARBA" id="ARBA00023172"/>
    </source>
</evidence>
<comment type="subcellular location">
    <subcellularLocation>
        <location evidence="1">Cytoplasm</location>
    </subcellularLocation>
</comment>
<keyword evidence="3" id="KW-0233">DNA recombination</keyword>
<dbReference type="GO" id="GO:0003677">
    <property type="term" value="F:DNA binding"/>
    <property type="evidence" value="ECO:0007669"/>
    <property type="project" value="InterPro"/>
</dbReference>
<dbReference type="PANTHER" id="PTHR30349">
    <property type="entry name" value="PHAGE INTEGRASE-RELATED"/>
    <property type="match status" value="1"/>
</dbReference>
<dbReference type="InterPro" id="IPR002104">
    <property type="entry name" value="Integrase_catalytic"/>
</dbReference>
<evidence type="ECO:0000256" key="2">
    <source>
        <dbReference type="ARBA" id="ARBA00022908"/>
    </source>
</evidence>
<dbReference type="SUPFAM" id="SSF56349">
    <property type="entry name" value="DNA breaking-rejoining enzymes"/>
    <property type="match status" value="1"/>
</dbReference>
<dbReference type="GO" id="GO:0015074">
    <property type="term" value="P:DNA integration"/>
    <property type="evidence" value="ECO:0007669"/>
    <property type="project" value="UniProtKB-KW"/>
</dbReference>